<dbReference type="Proteomes" id="UP000199263">
    <property type="component" value="Unassembled WGS sequence"/>
</dbReference>
<dbReference type="RefSeq" id="WP_090088268.1">
    <property type="nucleotide sequence ID" value="NZ_FOMG01000002.1"/>
</dbReference>
<evidence type="ECO:0000313" key="2">
    <source>
        <dbReference type="Proteomes" id="UP000199263"/>
    </source>
</evidence>
<dbReference type="OrthoDB" id="1912538at2"/>
<dbReference type="AlphaFoldDB" id="A0A1I1HYZ5"/>
<reference evidence="1 2" key="1">
    <citation type="submission" date="2016-10" db="EMBL/GenBank/DDBJ databases">
        <authorList>
            <person name="de Groot N.N."/>
        </authorList>
    </citation>
    <scope>NUCLEOTIDE SEQUENCE [LARGE SCALE GENOMIC DNA]</scope>
    <source>
        <strain evidence="1 2">DSM 12992</strain>
    </source>
</reference>
<accession>A0A1I1HYZ5</accession>
<sequence length="70" mass="8293">MKVKIVDPRTNMCREVNLPMEELEIKRVQGEVLDKDKDGILLLARDLEFYDEEDNRLNEDIFKINKDLKG</sequence>
<name>A0A1I1HYZ5_9CLOT</name>
<evidence type="ECO:0000313" key="1">
    <source>
        <dbReference type="EMBL" id="SFC29005.1"/>
    </source>
</evidence>
<proteinExistence type="predicted"/>
<gene>
    <name evidence="1" type="ORF">SAMN05421842_10257</name>
</gene>
<keyword evidence="2" id="KW-1185">Reference proteome</keyword>
<dbReference type="EMBL" id="FOMG01000002">
    <property type="protein sequence ID" value="SFC29005.1"/>
    <property type="molecule type" value="Genomic_DNA"/>
</dbReference>
<protein>
    <submittedName>
        <fullName evidence="1">Uncharacterized protein</fullName>
    </submittedName>
</protein>
<organism evidence="1 2">
    <name type="scientific">Clostridium uliginosum</name>
    <dbReference type="NCBI Taxonomy" id="119641"/>
    <lineage>
        <taxon>Bacteria</taxon>
        <taxon>Bacillati</taxon>
        <taxon>Bacillota</taxon>
        <taxon>Clostridia</taxon>
        <taxon>Eubacteriales</taxon>
        <taxon>Clostridiaceae</taxon>
        <taxon>Clostridium</taxon>
    </lineage>
</organism>